<gene>
    <name evidence="1" type="ORF">AVEN_112678_1</name>
</gene>
<name>A0A4Y2UD83_ARAVE</name>
<evidence type="ECO:0008006" key="3">
    <source>
        <dbReference type="Google" id="ProtNLM"/>
    </source>
</evidence>
<dbReference type="Proteomes" id="UP000499080">
    <property type="component" value="Unassembled WGS sequence"/>
</dbReference>
<accession>A0A4Y2UD83</accession>
<dbReference type="EMBL" id="BGPR01035666">
    <property type="protein sequence ID" value="GBO10602.1"/>
    <property type="molecule type" value="Genomic_DNA"/>
</dbReference>
<keyword evidence="2" id="KW-1185">Reference proteome</keyword>
<dbReference type="OrthoDB" id="7487068at2759"/>
<protein>
    <recommendedName>
        <fullName evidence="3">Pre-C2HC domain-containing protein</fullName>
    </recommendedName>
</protein>
<reference evidence="1 2" key="1">
    <citation type="journal article" date="2019" name="Sci. Rep.">
        <title>Orb-weaving spider Araneus ventricosus genome elucidates the spidroin gene catalogue.</title>
        <authorList>
            <person name="Kono N."/>
            <person name="Nakamura H."/>
            <person name="Ohtoshi R."/>
            <person name="Moran D.A.P."/>
            <person name="Shinohara A."/>
            <person name="Yoshida Y."/>
            <person name="Fujiwara M."/>
            <person name="Mori M."/>
            <person name="Tomita M."/>
            <person name="Arakawa K."/>
        </authorList>
    </citation>
    <scope>NUCLEOTIDE SEQUENCE [LARGE SCALE GENOMIC DNA]</scope>
</reference>
<comment type="caution">
    <text evidence="1">The sequence shown here is derived from an EMBL/GenBank/DDBJ whole genome shotgun (WGS) entry which is preliminary data.</text>
</comment>
<organism evidence="1 2">
    <name type="scientific">Araneus ventricosus</name>
    <name type="common">Orbweaver spider</name>
    <name type="synonym">Epeira ventricosa</name>
    <dbReference type="NCBI Taxonomy" id="182803"/>
    <lineage>
        <taxon>Eukaryota</taxon>
        <taxon>Metazoa</taxon>
        <taxon>Ecdysozoa</taxon>
        <taxon>Arthropoda</taxon>
        <taxon>Chelicerata</taxon>
        <taxon>Arachnida</taxon>
        <taxon>Araneae</taxon>
        <taxon>Araneomorphae</taxon>
        <taxon>Entelegynae</taxon>
        <taxon>Araneoidea</taxon>
        <taxon>Araneidae</taxon>
        <taxon>Araneus</taxon>
    </lineage>
</organism>
<evidence type="ECO:0000313" key="2">
    <source>
        <dbReference type="Proteomes" id="UP000499080"/>
    </source>
</evidence>
<proteinExistence type="predicted"/>
<sequence length="103" mass="12111">MDIDDQDKDNSPPKISIPAINLNINIDYSLTLQEINRNFPNTENKYDRGYIRIQPHSLDDRSKIIELLNQNEKQYVLSEAPEIRPFKIVIKDVPLDHSMEQIY</sequence>
<dbReference type="AlphaFoldDB" id="A0A4Y2UD83"/>
<evidence type="ECO:0000313" key="1">
    <source>
        <dbReference type="EMBL" id="GBO10602.1"/>
    </source>
</evidence>